<sequence length="267" mass="31637">MKSFVRFLIDTFKMRRLIFSMAKKDFTSKYVGSYFGLIWALVNPIITIAVYWFVFEKGLRATSPLEDAPFIIWFIVGIIPWLFFSESWSSATNSMFEYSYLVKKVVFRVSVLPIVKIISSLFIHLMFMLLIIAVLFLYGFSPSIYYIQLLYYAFCMIVLLIGLSWLTSAIVPFFKDMGQIVAIMLQFGMWLTPIAWPTTMLPDTVAYWFKLNPLFYIVEGYRDTFISHVWFYHRYNQTLYFWAFTIIIFLMGAYIFRKLKPHFSDVL</sequence>
<name>A0AAP6ZWL7_PAEAL</name>
<dbReference type="InterPro" id="IPR047817">
    <property type="entry name" value="ABC2_TM_bact-type"/>
</dbReference>
<feature type="domain" description="ABC transmembrane type-2" evidence="9">
    <location>
        <begin position="35"/>
        <end position="259"/>
    </location>
</feature>
<dbReference type="GO" id="GO:0005886">
    <property type="term" value="C:plasma membrane"/>
    <property type="evidence" value="ECO:0007669"/>
    <property type="project" value="UniProtKB-SubCell"/>
</dbReference>
<dbReference type="PROSITE" id="PS51012">
    <property type="entry name" value="ABC_TM2"/>
    <property type="match status" value="1"/>
</dbReference>
<keyword evidence="4 8" id="KW-1003">Cell membrane</keyword>
<feature type="transmembrane region" description="Helical" evidence="8">
    <location>
        <begin position="31"/>
        <end position="55"/>
    </location>
</feature>
<dbReference type="GO" id="GO:0015920">
    <property type="term" value="P:lipopolysaccharide transport"/>
    <property type="evidence" value="ECO:0007669"/>
    <property type="project" value="TreeGrafter"/>
</dbReference>
<evidence type="ECO:0000256" key="1">
    <source>
        <dbReference type="ARBA" id="ARBA00004651"/>
    </source>
</evidence>
<keyword evidence="5 8" id="KW-0812">Transmembrane</keyword>
<proteinExistence type="inferred from homology"/>
<accession>A0AAP6ZWL7</accession>
<dbReference type="PANTHER" id="PTHR30413:SF10">
    <property type="entry name" value="CAPSULE POLYSACCHARIDE EXPORT INNER-MEMBRANE PROTEIN CTRC"/>
    <property type="match status" value="1"/>
</dbReference>
<comment type="similarity">
    <text evidence="2 8">Belongs to the ABC-2 integral membrane protein family.</text>
</comment>
<feature type="transmembrane region" description="Helical" evidence="8">
    <location>
        <begin position="105"/>
        <end position="138"/>
    </location>
</feature>
<organism evidence="10 11">
    <name type="scientific">Paenibacillus alvei</name>
    <name type="common">Bacillus alvei</name>
    <dbReference type="NCBI Taxonomy" id="44250"/>
    <lineage>
        <taxon>Bacteria</taxon>
        <taxon>Bacillati</taxon>
        <taxon>Bacillota</taxon>
        <taxon>Bacilli</taxon>
        <taxon>Bacillales</taxon>
        <taxon>Paenibacillaceae</taxon>
        <taxon>Paenibacillus</taxon>
    </lineage>
</organism>
<dbReference type="Proteomes" id="UP000552038">
    <property type="component" value="Unassembled WGS sequence"/>
</dbReference>
<feature type="transmembrane region" description="Helical" evidence="8">
    <location>
        <begin position="144"/>
        <end position="166"/>
    </location>
</feature>
<evidence type="ECO:0000256" key="6">
    <source>
        <dbReference type="ARBA" id="ARBA00022989"/>
    </source>
</evidence>
<dbReference type="AlphaFoldDB" id="A0AAP6ZWL7"/>
<gene>
    <name evidence="10" type="ORF">HMI46_12160</name>
</gene>
<dbReference type="EMBL" id="JABFOR010000012">
    <property type="protein sequence ID" value="NOJ71313.1"/>
    <property type="molecule type" value="Genomic_DNA"/>
</dbReference>
<dbReference type="GO" id="GO:0140359">
    <property type="term" value="F:ABC-type transporter activity"/>
    <property type="evidence" value="ECO:0007669"/>
    <property type="project" value="InterPro"/>
</dbReference>
<feature type="transmembrane region" description="Helical" evidence="8">
    <location>
        <begin position="178"/>
        <end position="196"/>
    </location>
</feature>
<dbReference type="RefSeq" id="WP_171416802.1">
    <property type="nucleotide sequence ID" value="NZ_JABFOR010000012.1"/>
</dbReference>
<evidence type="ECO:0000313" key="10">
    <source>
        <dbReference type="EMBL" id="NOJ71313.1"/>
    </source>
</evidence>
<dbReference type="PANTHER" id="PTHR30413">
    <property type="entry name" value="INNER MEMBRANE TRANSPORT PERMEASE"/>
    <property type="match status" value="1"/>
</dbReference>
<evidence type="ECO:0000256" key="8">
    <source>
        <dbReference type="RuleBase" id="RU361157"/>
    </source>
</evidence>
<reference evidence="10 11" key="1">
    <citation type="submission" date="2020-05" db="EMBL/GenBank/DDBJ databases">
        <title>Whole genome sequencing and identification of novel metabolites from Paenibacillus alvei strain JR949.</title>
        <authorList>
            <person name="Rajendhran J."/>
            <person name="Sree Pranav P."/>
            <person name="Mahalakshmi B."/>
            <person name="Karthikeyan R."/>
        </authorList>
    </citation>
    <scope>NUCLEOTIDE SEQUENCE [LARGE SCALE GENOMIC DNA]</scope>
    <source>
        <strain evidence="10 11">JR949</strain>
    </source>
</reference>
<comment type="subcellular location">
    <subcellularLocation>
        <location evidence="1 8">Cell membrane</location>
        <topology evidence="1 8">Multi-pass membrane protein</topology>
    </subcellularLocation>
</comment>
<keyword evidence="7 8" id="KW-0472">Membrane</keyword>
<dbReference type="InterPro" id="IPR013525">
    <property type="entry name" value="ABC2_TM"/>
</dbReference>
<evidence type="ECO:0000256" key="2">
    <source>
        <dbReference type="ARBA" id="ARBA00007783"/>
    </source>
</evidence>
<evidence type="ECO:0000313" key="11">
    <source>
        <dbReference type="Proteomes" id="UP000552038"/>
    </source>
</evidence>
<evidence type="ECO:0000256" key="7">
    <source>
        <dbReference type="ARBA" id="ARBA00023136"/>
    </source>
</evidence>
<feature type="transmembrane region" description="Helical" evidence="8">
    <location>
        <begin position="239"/>
        <end position="256"/>
    </location>
</feature>
<comment type="caution">
    <text evidence="10">The sequence shown here is derived from an EMBL/GenBank/DDBJ whole genome shotgun (WGS) entry which is preliminary data.</text>
</comment>
<evidence type="ECO:0000259" key="9">
    <source>
        <dbReference type="PROSITE" id="PS51012"/>
    </source>
</evidence>
<keyword evidence="6 8" id="KW-1133">Transmembrane helix</keyword>
<evidence type="ECO:0000256" key="5">
    <source>
        <dbReference type="ARBA" id="ARBA00022692"/>
    </source>
</evidence>
<dbReference type="Pfam" id="PF01061">
    <property type="entry name" value="ABC2_membrane"/>
    <property type="match status" value="1"/>
</dbReference>
<evidence type="ECO:0000256" key="4">
    <source>
        <dbReference type="ARBA" id="ARBA00022475"/>
    </source>
</evidence>
<protein>
    <recommendedName>
        <fullName evidence="8">Transport permease protein</fullName>
    </recommendedName>
</protein>
<evidence type="ECO:0000256" key="3">
    <source>
        <dbReference type="ARBA" id="ARBA00022448"/>
    </source>
</evidence>
<keyword evidence="3 8" id="KW-0813">Transport</keyword>
<feature type="transmembrane region" description="Helical" evidence="8">
    <location>
        <begin position="67"/>
        <end position="84"/>
    </location>
</feature>